<keyword evidence="13 14" id="KW-0472">Membrane</keyword>
<dbReference type="FunFam" id="1.10.287.130:FF:000001">
    <property type="entry name" value="Two-component sensor histidine kinase"/>
    <property type="match status" value="1"/>
</dbReference>
<keyword evidence="6" id="KW-0808">Transferase</keyword>
<dbReference type="AlphaFoldDB" id="A0A1G5F1T9"/>
<proteinExistence type="predicted"/>
<evidence type="ECO:0000256" key="4">
    <source>
        <dbReference type="ARBA" id="ARBA00022475"/>
    </source>
</evidence>
<dbReference type="PRINTS" id="PR00344">
    <property type="entry name" value="BCTRLSENSOR"/>
</dbReference>
<evidence type="ECO:0000256" key="6">
    <source>
        <dbReference type="ARBA" id="ARBA00022679"/>
    </source>
</evidence>
<dbReference type="CDD" id="cd00082">
    <property type="entry name" value="HisKA"/>
    <property type="match status" value="1"/>
</dbReference>
<evidence type="ECO:0000256" key="7">
    <source>
        <dbReference type="ARBA" id="ARBA00022692"/>
    </source>
</evidence>
<organism evidence="17 18">
    <name type="scientific">Paenibacillus polysaccharolyticus</name>
    <dbReference type="NCBI Taxonomy" id="582692"/>
    <lineage>
        <taxon>Bacteria</taxon>
        <taxon>Bacillati</taxon>
        <taxon>Bacillota</taxon>
        <taxon>Bacilli</taxon>
        <taxon>Bacillales</taxon>
        <taxon>Paenibacillaceae</taxon>
        <taxon>Paenibacillus</taxon>
    </lineage>
</organism>
<feature type="domain" description="Histidine kinase" evidence="15">
    <location>
        <begin position="265"/>
        <end position="485"/>
    </location>
</feature>
<dbReference type="InterPro" id="IPR003660">
    <property type="entry name" value="HAMP_dom"/>
</dbReference>
<evidence type="ECO:0000259" key="16">
    <source>
        <dbReference type="PROSITE" id="PS50885"/>
    </source>
</evidence>
<dbReference type="Pfam" id="PF00512">
    <property type="entry name" value="HisKA"/>
    <property type="match status" value="1"/>
</dbReference>
<dbReference type="SMART" id="SM00388">
    <property type="entry name" value="HisKA"/>
    <property type="match status" value="1"/>
</dbReference>
<feature type="domain" description="HAMP" evidence="16">
    <location>
        <begin position="198"/>
        <end position="250"/>
    </location>
</feature>
<gene>
    <name evidence="17" type="ORF">SAMN05720606_10415</name>
</gene>
<name>A0A1G5F1T9_9BACL</name>
<dbReference type="SMART" id="SM00304">
    <property type="entry name" value="HAMP"/>
    <property type="match status" value="1"/>
</dbReference>
<dbReference type="InterPro" id="IPR050398">
    <property type="entry name" value="HssS/ArlS-like"/>
</dbReference>
<dbReference type="Gene3D" id="1.10.287.130">
    <property type="match status" value="1"/>
</dbReference>
<dbReference type="InterPro" id="IPR036097">
    <property type="entry name" value="HisK_dim/P_sf"/>
</dbReference>
<evidence type="ECO:0000256" key="14">
    <source>
        <dbReference type="SAM" id="Phobius"/>
    </source>
</evidence>
<evidence type="ECO:0000256" key="13">
    <source>
        <dbReference type="ARBA" id="ARBA00023136"/>
    </source>
</evidence>
<dbReference type="Pfam" id="PF00672">
    <property type="entry name" value="HAMP"/>
    <property type="match status" value="1"/>
</dbReference>
<evidence type="ECO:0000256" key="8">
    <source>
        <dbReference type="ARBA" id="ARBA00022741"/>
    </source>
</evidence>
<dbReference type="SUPFAM" id="SSF55874">
    <property type="entry name" value="ATPase domain of HSP90 chaperone/DNA topoisomerase II/histidine kinase"/>
    <property type="match status" value="1"/>
</dbReference>
<dbReference type="SUPFAM" id="SSF47384">
    <property type="entry name" value="Homodimeric domain of signal transducing histidine kinase"/>
    <property type="match status" value="1"/>
</dbReference>
<dbReference type="FunFam" id="3.30.565.10:FF:000006">
    <property type="entry name" value="Sensor histidine kinase WalK"/>
    <property type="match status" value="1"/>
</dbReference>
<dbReference type="InterPro" id="IPR004358">
    <property type="entry name" value="Sig_transdc_His_kin-like_C"/>
</dbReference>
<dbReference type="PANTHER" id="PTHR45528:SF1">
    <property type="entry name" value="SENSOR HISTIDINE KINASE CPXA"/>
    <property type="match status" value="1"/>
</dbReference>
<dbReference type="GO" id="GO:0005886">
    <property type="term" value="C:plasma membrane"/>
    <property type="evidence" value="ECO:0007669"/>
    <property type="project" value="UniProtKB-SubCell"/>
</dbReference>
<dbReference type="PROSITE" id="PS50885">
    <property type="entry name" value="HAMP"/>
    <property type="match status" value="1"/>
</dbReference>
<evidence type="ECO:0000256" key="9">
    <source>
        <dbReference type="ARBA" id="ARBA00022777"/>
    </source>
</evidence>
<keyword evidence="11 14" id="KW-1133">Transmembrane helix</keyword>
<dbReference type="SUPFAM" id="SSF158472">
    <property type="entry name" value="HAMP domain-like"/>
    <property type="match status" value="1"/>
</dbReference>
<dbReference type="PROSITE" id="PS50109">
    <property type="entry name" value="HIS_KIN"/>
    <property type="match status" value="1"/>
</dbReference>
<evidence type="ECO:0000256" key="3">
    <source>
        <dbReference type="ARBA" id="ARBA00012438"/>
    </source>
</evidence>
<dbReference type="InterPro" id="IPR003594">
    <property type="entry name" value="HATPase_dom"/>
</dbReference>
<dbReference type="RefSeq" id="WP_090917374.1">
    <property type="nucleotide sequence ID" value="NZ_FMVM01000004.1"/>
</dbReference>
<evidence type="ECO:0000259" key="15">
    <source>
        <dbReference type="PROSITE" id="PS50109"/>
    </source>
</evidence>
<dbReference type="CDD" id="cd00075">
    <property type="entry name" value="HATPase"/>
    <property type="match status" value="1"/>
</dbReference>
<reference evidence="18" key="1">
    <citation type="submission" date="2016-10" db="EMBL/GenBank/DDBJ databases">
        <authorList>
            <person name="Varghese N."/>
            <person name="Submissions S."/>
        </authorList>
    </citation>
    <scope>NUCLEOTIDE SEQUENCE [LARGE SCALE GENOMIC DNA]</scope>
    <source>
        <strain evidence="18">BL9</strain>
    </source>
</reference>
<dbReference type="STRING" id="582692.SAMN05720606_10415"/>
<keyword evidence="4" id="KW-1003">Cell membrane</keyword>
<evidence type="ECO:0000313" key="17">
    <source>
        <dbReference type="EMBL" id="SCY33183.1"/>
    </source>
</evidence>
<dbReference type="InterPro" id="IPR005467">
    <property type="entry name" value="His_kinase_dom"/>
</dbReference>
<dbReference type="Pfam" id="PF02518">
    <property type="entry name" value="HATPase_c"/>
    <property type="match status" value="1"/>
</dbReference>
<dbReference type="SMART" id="SM00387">
    <property type="entry name" value="HATPase_c"/>
    <property type="match status" value="1"/>
</dbReference>
<keyword evidence="12" id="KW-0902">Two-component regulatory system</keyword>
<evidence type="ECO:0000313" key="18">
    <source>
        <dbReference type="Proteomes" id="UP000198538"/>
    </source>
</evidence>
<comment type="subcellular location">
    <subcellularLocation>
        <location evidence="2">Cell membrane</location>
        <topology evidence="2">Multi-pass membrane protein</topology>
    </subcellularLocation>
</comment>
<dbReference type="InterPro" id="IPR003661">
    <property type="entry name" value="HisK_dim/P_dom"/>
</dbReference>
<dbReference type="GO" id="GO:0000155">
    <property type="term" value="F:phosphorelay sensor kinase activity"/>
    <property type="evidence" value="ECO:0007669"/>
    <property type="project" value="InterPro"/>
</dbReference>
<dbReference type="Gene3D" id="3.30.565.10">
    <property type="entry name" value="Histidine kinase-like ATPase, C-terminal domain"/>
    <property type="match status" value="1"/>
</dbReference>
<dbReference type="Gene3D" id="6.10.340.10">
    <property type="match status" value="1"/>
</dbReference>
<evidence type="ECO:0000256" key="11">
    <source>
        <dbReference type="ARBA" id="ARBA00022989"/>
    </source>
</evidence>
<dbReference type="EC" id="2.7.13.3" evidence="3"/>
<keyword evidence="5" id="KW-0597">Phosphoprotein</keyword>
<keyword evidence="7 14" id="KW-0812">Transmembrane</keyword>
<dbReference type="EMBL" id="FMVM01000004">
    <property type="protein sequence ID" value="SCY33183.1"/>
    <property type="molecule type" value="Genomic_DNA"/>
</dbReference>
<sequence length="493" mass="56535">MSIRIKMLLSFTGMLVISLLFILLTASLYTIAATGDLQSFRDIYKVHYQINPLTEQGETIFQEMKFTAKSDPDELQDKVLLREYDMKLRAEKSGLYVRREDSPIFESRTFHQPGLGQALPAYDLNNNQIRSTFNIGERFYAYAKFDFQYSDGERGSIFVIRERSPFAELTRKLLPVMSLLLIGVLIIANLLLFRWITRSFIQPLHQLRSSAEQIKNGNLSFKLEPSSNDEVGQLSEAFESMRNQLQRSNELRQQDEINRRELISNISHDLRTPITNIKGYIEGIRDGVANTPEKMDTYVNIIHSKAVSMDKLVDELFLYSKLDLNQEPFVFSPVDLVDFMEDSIEELRYDLEDKGVGLEWHNRTSGSVLSAVDLDKLKRTIVNIVDNALKYMNDDDKRLRITLETNQEWNTITFQDNGKGISEEDLPHIFERFYRAEHSRNSSTGGSGLGLAIAHQIVAGHGGLIWAESKLGEGTSIHIQLKRLIDERGKKHD</sequence>
<comment type="catalytic activity">
    <reaction evidence="1">
        <text>ATP + protein L-histidine = ADP + protein N-phospho-L-histidine.</text>
        <dbReference type="EC" id="2.7.13.3"/>
    </reaction>
</comment>
<protein>
    <recommendedName>
        <fullName evidence="3">histidine kinase</fullName>
        <ecNumber evidence="3">2.7.13.3</ecNumber>
    </recommendedName>
</protein>
<accession>A0A1G5F1T9</accession>
<keyword evidence="10" id="KW-0067">ATP-binding</keyword>
<feature type="transmembrane region" description="Helical" evidence="14">
    <location>
        <begin position="173"/>
        <end position="193"/>
    </location>
</feature>
<keyword evidence="18" id="KW-1185">Reference proteome</keyword>
<evidence type="ECO:0000256" key="2">
    <source>
        <dbReference type="ARBA" id="ARBA00004651"/>
    </source>
</evidence>
<keyword evidence="8" id="KW-0547">Nucleotide-binding</keyword>
<evidence type="ECO:0000256" key="5">
    <source>
        <dbReference type="ARBA" id="ARBA00022553"/>
    </source>
</evidence>
<dbReference type="Proteomes" id="UP000198538">
    <property type="component" value="Unassembled WGS sequence"/>
</dbReference>
<dbReference type="CDD" id="cd06225">
    <property type="entry name" value="HAMP"/>
    <property type="match status" value="1"/>
</dbReference>
<dbReference type="PANTHER" id="PTHR45528">
    <property type="entry name" value="SENSOR HISTIDINE KINASE CPXA"/>
    <property type="match status" value="1"/>
</dbReference>
<dbReference type="GO" id="GO:0005524">
    <property type="term" value="F:ATP binding"/>
    <property type="evidence" value="ECO:0007669"/>
    <property type="project" value="UniProtKB-KW"/>
</dbReference>
<dbReference type="InterPro" id="IPR036890">
    <property type="entry name" value="HATPase_C_sf"/>
</dbReference>
<keyword evidence="9 17" id="KW-0418">Kinase</keyword>
<evidence type="ECO:0000256" key="12">
    <source>
        <dbReference type="ARBA" id="ARBA00023012"/>
    </source>
</evidence>
<evidence type="ECO:0000256" key="10">
    <source>
        <dbReference type="ARBA" id="ARBA00022840"/>
    </source>
</evidence>
<evidence type="ECO:0000256" key="1">
    <source>
        <dbReference type="ARBA" id="ARBA00000085"/>
    </source>
</evidence>